<feature type="domain" description="CBS" evidence="2">
    <location>
        <begin position="1"/>
        <end position="61"/>
    </location>
</feature>
<dbReference type="InterPro" id="IPR000644">
    <property type="entry name" value="CBS_dom"/>
</dbReference>
<dbReference type="Proteomes" id="UP001203687">
    <property type="component" value="Unassembled WGS sequence"/>
</dbReference>
<evidence type="ECO:0000313" key="4">
    <source>
        <dbReference type="Proteomes" id="UP001203687"/>
    </source>
</evidence>
<dbReference type="InterPro" id="IPR029044">
    <property type="entry name" value="Nucleotide-diphossugar_trans"/>
</dbReference>
<evidence type="ECO:0000256" key="1">
    <source>
        <dbReference type="PROSITE-ProRule" id="PRU00703"/>
    </source>
</evidence>
<name>A0ABT0H852_9FLAO</name>
<dbReference type="RefSeq" id="WP_248412625.1">
    <property type="nucleotide sequence ID" value="NZ_JALPQF010000006.1"/>
</dbReference>
<dbReference type="SUPFAM" id="SSF53448">
    <property type="entry name" value="Nucleotide-diphospho-sugar transferases"/>
    <property type="match status" value="1"/>
</dbReference>
<dbReference type="Pfam" id="PF00571">
    <property type="entry name" value="CBS"/>
    <property type="match status" value="1"/>
</dbReference>
<comment type="caution">
    <text evidence="3">The sequence shown here is derived from an EMBL/GenBank/DDBJ whole genome shotgun (WGS) entry which is preliminary data.</text>
</comment>
<protein>
    <submittedName>
        <fullName evidence="3">Nucleotidyltransferase family protein</fullName>
    </submittedName>
</protein>
<dbReference type="InterPro" id="IPR005835">
    <property type="entry name" value="NTP_transferase_dom"/>
</dbReference>
<dbReference type="PROSITE" id="PS51371">
    <property type="entry name" value="CBS"/>
    <property type="match status" value="1"/>
</dbReference>
<dbReference type="EMBL" id="JALPQF010000006">
    <property type="protein sequence ID" value="MCK8480542.1"/>
    <property type="molecule type" value="Genomic_DNA"/>
</dbReference>
<gene>
    <name evidence="3" type="ORF">MUY34_07920</name>
</gene>
<proteinExistence type="predicted"/>
<dbReference type="SUPFAM" id="SSF54631">
    <property type="entry name" value="CBS-domain pair"/>
    <property type="match status" value="1"/>
</dbReference>
<reference evidence="3" key="1">
    <citation type="submission" date="2022-04" db="EMBL/GenBank/DDBJ databases">
        <authorList>
            <person name="Ren T."/>
        </authorList>
    </citation>
    <scope>NUCLEOTIDE SEQUENCE</scope>
    <source>
        <strain evidence="3">F63249</strain>
    </source>
</reference>
<organism evidence="3 4">
    <name type="scientific">Psychroserpens algicola</name>
    <dbReference type="NCBI Taxonomy" id="1719034"/>
    <lineage>
        <taxon>Bacteria</taxon>
        <taxon>Pseudomonadati</taxon>
        <taxon>Bacteroidota</taxon>
        <taxon>Flavobacteriia</taxon>
        <taxon>Flavobacteriales</taxon>
        <taxon>Flavobacteriaceae</taxon>
        <taxon>Psychroserpens</taxon>
    </lineage>
</organism>
<evidence type="ECO:0000259" key="2">
    <source>
        <dbReference type="PROSITE" id="PS51371"/>
    </source>
</evidence>
<dbReference type="Pfam" id="PF00483">
    <property type="entry name" value="NTP_transferase"/>
    <property type="match status" value="1"/>
</dbReference>
<dbReference type="Gene3D" id="3.10.580.10">
    <property type="entry name" value="CBS-domain"/>
    <property type="match status" value="1"/>
</dbReference>
<keyword evidence="1" id="KW-0129">CBS domain</keyword>
<dbReference type="CDD" id="cd06426">
    <property type="entry name" value="NTP_transferase_like_2"/>
    <property type="match status" value="1"/>
</dbReference>
<sequence length="348" mass="39990">MVNFRDHLITTGTSIRDALKRLDVLARDAIVFVVDEEGRLKGSLTDGDVRRGLLKGITIEEPVSEIIQDHPKFIRKGARDVRQIIAYRNENFRIIPVIDAQDKVVNIVNFRFMRSYLPIDAIIMAGGRGQRLRPLTDTTPKPLLKVGDKSIMEHNVDRLALYGIDDFWFSVKYLGDQIVDYFGDGTDKNRSIHYVWEDEPMGTIGSVSKIDNFEHEHVLVSNSDVLTNLDYEDFYLDFLSKEADFAVVTIPYNVSIPYAVLETSNGHVMDFKEKPTYTYYSNGGIYLMKRSVLEYIPKNTHFNATDLMEKLISENKKVVSYPLVGYWLDVGKHEDFEKAQRDINTIKF</sequence>
<evidence type="ECO:0000313" key="3">
    <source>
        <dbReference type="EMBL" id="MCK8480542.1"/>
    </source>
</evidence>
<dbReference type="InterPro" id="IPR050486">
    <property type="entry name" value="Mannose-1P_guanyltransferase"/>
</dbReference>
<dbReference type="PANTHER" id="PTHR22572">
    <property type="entry name" value="SUGAR-1-PHOSPHATE GUANYL TRANSFERASE"/>
    <property type="match status" value="1"/>
</dbReference>
<accession>A0ABT0H852</accession>
<dbReference type="InterPro" id="IPR046342">
    <property type="entry name" value="CBS_dom_sf"/>
</dbReference>
<dbReference type="Gene3D" id="3.90.550.10">
    <property type="entry name" value="Spore Coat Polysaccharide Biosynthesis Protein SpsA, Chain A"/>
    <property type="match status" value="1"/>
</dbReference>
<keyword evidence="4" id="KW-1185">Reference proteome</keyword>